<dbReference type="EMBL" id="KY464836">
    <property type="protein sequence ID" value="AQT27768.1"/>
    <property type="molecule type" value="Genomic_DNA"/>
</dbReference>
<proteinExistence type="predicted"/>
<dbReference type="Proteomes" id="UP000224348">
    <property type="component" value="Segment"/>
</dbReference>
<keyword evidence="2" id="KW-1185">Reference proteome</keyword>
<organism evidence="1 2">
    <name type="scientific">Ralstonia phage RS-PI-1</name>
    <dbReference type="NCBI Taxonomy" id="1958965"/>
    <lineage>
        <taxon>Viruses</taxon>
        <taxon>Duplodnaviria</taxon>
        <taxon>Heunggongvirae</taxon>
        <taxon>Uroviricota</taxon>
        <taxon>Caudoviricetes</taxon>
        <taxon>Autographivirales</taxon>
        <taxon>Autonotataviridae</taxon>
        <taxon>Ampunavirus</taxon>
        <taxon>Ampunavirus RSPI1</taxon>
    </lineage>
</organism>
<protein>
    <submittedName>
        <fullName evidence="1">Uncharacterized protein</fullName>
    </submittedName>
</protein>
<name>A0A1S6L1B5_9CAUD</name>
<evidence type="ECO:0000313" key="1">
    <source>
        <dbReference type="EMBL" id="AQT27768.1"/>
    </source>
</evidence>
<reference evidence="1 2" key="1">
    <citation type="submission" date="2017-01" db="EMBL/GenBank/DDBJ databases">
        <title>Isolation and complete genomic analysis of a novel lytic bacteriophage infecting the Ralstonia solanacearum.</title>
        <authorList>
            <person name="Su J."/>
            <person name="Sun H."/>
            <person name="Liu J."/>
            <person name="Guo Z."/>
            <person name="Fan G."/>
            <person name="Gu G."/>
            <person name="Wang G."/>
        </authorList>
    </citation>
    <scope>NUCLEOTIDE SEQUENCE [LARGE SCALE GENOMIC DNA]</scope>
</reference>
<dbReference type="KEGG" id="vg:54979892"/>
<sequence length="74" mass="7866">MNFVNLPDLRRVVRGFDLRVDAARAISHVELAAAHGSTNTDAATDLRTFFIACANHADKVLGGSGTRVKLDTGA</sequence>
<dbReference type="RefSeq" id="YP_009789745.1">
    <property type="nucleotide sequence ID" value="NC_047816.1"/>
</dbReference>
<evidence type="ECO:0000313" key="2">
    <source>
        <dbReference type="Proteomes" id="UP000224348"/>
    </source>
</evidence>
<dbReference type="GeneID" id="54979892"/>
<accession>A0A1S6L1B5</accession>